<protein>
    <submittedName>
        <fullName evidence="1">Uncharacterized protein</fullName>
    </submittedName>
</protein>
<proteinExistence type="predicted"/>
<evidence type="ECO:0000313" key="1">
    <source>
        <dbReference type="EMBL" id="KAA1118029.1"/>
    </source>
</evidence>
<sequence>MGNQDYSGAIKFNRGRANLLNVVAPSTCVYILPASALPFQSYNRDFETANSFDNVDLPSAGDEPTEPSQIEYLTFQDELELVTFYLSKISQLCRASIFNFSETVKATAMSYLKNLGLKKQICSCRIIPLS</sequence>
<evidence type="ECO:0000313" key="2">
    <source>
        <dbReference type="Proteomes" id="UP000324748"/>
    </source>
</evidence>
<dbReference type="OrthoDB" id="340962at2759"/>
<dbReference type="AlphaFoldDB" id="A0A5B0QY22"/>
<keyword evidence="2" id="KW-1185">Reference proteome</keyword>
<dbReference type="Proteomes" id="UP000324748">
    <property type="component" value="Unassembled WGS sequence"/>
</dbReference>
<comment type="caution">
    <text evidence="1">The sequence shown here is derived from an EMBL/GenBank/DDBJ whole genome shotgun (WGS) entry which is preliminary data.</text>
</comment>
<reference evidence="1 2" key="1">
    <citation type="submission" date="2019-05" db="EMBL/GenBank/DDBJ databases">
        <title>Emergence of the Ug99 lineage of the wheat stem rust pathogen through somatic hybridization.</title>
        <authorList>
            <person name="Li F."/>
            <person name="Upadhyaya N.M."/>
            <person name="Sperschneider J."/>
            <person name="Matny O."/>
            <person name="Nguyen-Phuc H."/>
            <person name="Mago R."/>
            <person name="Raley C."/>
            <person name="Miller M.E."/>
            <person name="Silverstein K.A.T."/>
            <person name="Henningsen E."/>
            <person name="Hirsch C.D."/>
            <person name="Visser B."/>
            <person name="Pretorius Z.A."/>
            <person name="Steffenson B.J."/>
            <person name="Schwessinger B."/>
            <person name="Dodds P.N."/>
            <person name="Figueroa M."/>
        </authorList>
    </citation>
    <scope>NUCLEOTIDE SEQUENCE [LARGE SCALE GENOMIC DNA]</scope>
    <source>
        <strain evidence="1">21-0</strain>
    </source>
</reference>
<organism evidence="1 2">
    <name type="scientific">Puccinia graminis f. sp. tritici</name>
    <dbReference type="NCBI Taxonomy" id="56615"/>
    <lineage>
        <taxon>Eukaryota</taxon>
        <taxon>Fungi</taxon>
        <taxon>Dikarya</taxon>
        <taxon>Basidiomycota</taxon>
        <taxon>Pucciniomycotina</taxon>
        <taxon>Pucciniomycetes</taxon>
        <taxon>Pucciniales</taxon>
        <taxon>Pucciniaceae</taxon>
        <taxon>Puccinia</taxon>
    </lineage>
</organism>
<dbReference type="EMBL" id="VSWC01000002">
    <property type="protein sequence ID" value="KAA1118029.1"/>
    <property type="molecule type" value="Genomic_DNA"/>
</dbReference>
<dbReference type="Gene3D" id="1.10.472.10">
    <property type="entry name" value="Cyclin-like"/>
    <property type="match status" value="1"/>
</dbReference>
<gene>
    <name evidence="1" type="ORF">PGT21_029991</name>
</gene>
<name>A0A5B0QY22_PUCGR</name>
<accession>A0A5B0QY22</accession>